<evidence type="ECO:0000313" key="2">
    <source>
        <dbReference type="Proteomes" id="UP000076532"/>
    </source>
</evidence>
<evidence type="ECO:0000313" key="1">
    <source>
        <dbReference type="EMBL" id="KZP11568.1"/>
    </source>
</evidence>
<name>A0A166AG24_9AGAM</name>
<dbReference type="AlphaFoldDB" id="A0A166AG24"/>
<sequence length="111" mass="12461">MLVAEDRVNTSLAFAIERGVLQECIGLAIVPWPNQPHRHPSGLHHRGLEQECREEVDAPEAALSDPMPCSQVSDGEGTLLSIIHRWSFGDIRIYPTRLRLRLSSTLRKTIP</sequence>
<protein>
    <submittedName>
        <fullName evidence="1">Uncharacterized protein</fullName>
    </submittedName>
</protein>
<gene>
    <name evidence="1" type="ORF">FIBSPDRAFT_962220</name>
</gene>
<organism evidence="1 2">
    <name type="scientific">Athelia psychrophila</name>
    <dbReference type="NCBI Taxonomy" id="1759441"/>
    <lineage>
        <taxon>Eukaryota</taxon>
        <taxon>Fungi</taxon>
        <taxon>Dikarya</taxon>
        <taxon>Basidiomycota</taxon>
        <taxon>Agaricomycotina</taxon>
        <taxon>Agaricomycetes</taxon>
        <taxon>Agaricomycetidae</taxon>
        <taxon>Atheliales</taxon>
        <taxon>Atheliaceae</taxon>
        <taxon>Athelia</taxon>
    </lineage>
</organism>
<dbReference type="Proteomes" id="UP000076532">
    <property type="component" value="Unassembled WGS sequence"/>
</dbReference>
<dbReference type="EMBL" id="KV417661">
    <property type="protein sequence ID" value="KZP11568.1"/>
    <property type="molecule type" value="Genomic_DNA"/>
</dbReference>
<accession>A0A166AG24</accession>
<keyword evidence="2" id="KW-1185">Reference proteome</keyword>
<proteinExistence type="predicted"/>
<reference evidence="1 2" key="1">
    <citation type="journal article" date="2016" name="Mol. Biol. Evol.">
        <title>Comparative Genomics of Early-Diverging Mushroom-Forming Fungi Provides Insights into the Origins of Lignocellulose Decay Capabilities.</title>
        <authorList>
            <person name="Nagy L.G."/>
            <person name="Riley R."/>
            <person name="Tritt A."/>
            <person name="Adam C."/>
            <person name="Daum C."/>
            <person name="Floudas D."/>
            <person name="Sun H."/>
            <person name="Yadav J.S."/>
            <person name="Pangilinan J."/>
            <person name="Larsson K.H."/>
            <person name="Matsuura K."/>
            <person name="Barry K."/>
            <person name="Labutti K."/>
            <person name="Kuo R."/>
            <person name="Ohm R.A."/>
            <person name="Bhattacharya S.S."/>
            <person name="Shirouzu T."/>
            <person name="Yoshinaga Y."/>
            <person name="Martin F.M."/>
            <person name="Grigoriev I.V."/>
            <person name="Hibbett D.S."/>
        </authorList>
    </citation>
    <scope>NUCLEOTIDE SEQUENCE [LARGE SCALE GENOMIC DNA]</scope>
    <source>
        <strain evidence="1 2">CBS 109695</strain>
    </source>
</reference>